<feature type="compositionally biased region" description="Polar residues" evidence="1">
    <location>
        <begin position="29"/>
        <end position="38"/>
    </location>
</feature>
<organism evidence="2 3">
    <name type="scientific">Dictyocaulus viviparus</name>
    <name type="common">Bovine lungworm</name>
    <dbReference type="NCBI Taxonomy" id="29172"/>
    <lineage>
        <taxon>Eukaryota</taxon>
        <taxon>Metazoa</taxon>
        <taxon>Ecdysozoa</taxon>
        <taxon>Nematoda</taxon>
        <taxon>Chromadorea</taxon>
        <taxon>Rhabditida</taxon>
        <taxon>Rhabditina</taxon>
        <taxon>Rhabditomorpha</taxon>
        <taxon>Strongyloidea</taxon>
        <taxon>Metastrongylidae</taxon>
        <taxon>Dictyocaulus</taxon>
    </lineage>
</organism>
<feature type="compositionally biased region" description="Basic and acidic residues" evidence="1">
    <location>
        <begin position="75"/>
        <end position="86"/>
    </location>
</feature>
<name>A0A0D8XMU5_DICVI</name>
<protein>
    <submittedName>
        <fullName evidence="2">Uncharacterized protein</fullName>
    </submittedName>
</protein>
<feature type="region of interest" description="Disordered" evidence="1">
    <location>
        <begin position="145"/>
        <end position="171"/>
    </location>
</feature>
<keyword evidence="3" id="KW-1185">Reference proteome</keyword>
<reference evidence="3" key="2">
    <citation type="journal article" date="2016" name="Sci. Rep.">
        <title>Dictyocaulus viviparus genome, variome and transcriptome elucidate lungworm biology and support future intervention.</title>
        <authorList>
            <person name="McNulty S.N."/>
            <person name="Strube C."/>
            <person name="Rosa B.A."/>
            <person name="Martin J.C."/>
            <person name="Tyagi R."/>
            <person name="Choi Y.J."/>
            <person name="Wang Q."/>
            <person name="Hallsworth Pepin K."/>
            <person name="Zhang X."/>
            <person name="Ozersky P."/>
            <person name="Wilson R.K."/>
            <person name="Sternberg P.W."/>
            <person name="Gasser R.B."/>
            <person name="Mitreva M."/>
        </authorList>
    </citation>
    <scope>NUCLEOTIDE SEQUENCE [LARGE SCALE GENOMIC DNA]</scope>
    <source>
        <strain evidence="3">HannoverDv2000</strain>
    </source>
</reference>
<evidence type="ECO:0000313" key="3">
    <source>
        <dbReference type="Proteomes" id="UP000053766"/>
    </source>
</evidence>
<evidence type="ECO:0000256" key="1">
    <source>
        <dbReference type="SAM" id="MobiDB-lite"/>
    </source>
</evidence>
<feature type="compositionally biased region" description="Polar residues" evidence="1">
    <location>
        <begin position="54"/>
        <end position="74"/>
    </location>
</feature>
<dbReference type="AlphaFoldDB" id="A0A0D8XMU5"/>
<dbReference type="Proteomes" id="UP000053766">
    <property type="component" value="Unassembled WGS sequence"/>
</dbReference>
<feature type="region of interest" description="Disordered" evidence="1">
    <location>
        <begin position="1"/>
        <end position="102"/>
    </location>
</feature>
<accession>A0A0D8XMU5</accession>
<evidence type="ECO:0000313" key="2">
    <source>
        <dbReference type="EMBL" id="KJH45958.1"/>
    </source>
</evidence>
<reference evidence="2 3" key="1">
    <citation type="submission" date="2013-11" db="EMBL/GenBank/DDBJ databases">
        <title>Draft genome of the bovine lungworm Dictyocaulus viviparus.</title>
        <authorList>
            <person name="Mitreva M."/>
        </authorList>
    </citation>
    <scope>NUCLEOTIDE SEQUENCE [LARGE SCALE GENOMIC DNA]</scope>
    <source>
        <strain evidence="2 3">HannoverDv2000</strain>
    </source>
</reference>
<sequence>MKSRHGRIDRRINESHRATLPPMKFPSKVRSTSNTPKTSAKPIKGRRVAEKSHSTQPSSAILTDDNVVSKQLMSKSERAVVHEHPTQDGTDLTDEDNKIPPATVSKTTIRTSEMVDIEKESATQLNTGEKMNEGINTAKIIIDPKKSSLMLSEQKPEKERSSLKSSVLLVK</sequence>
<dbReference type="EMBL" id="KN716377">
    <property type="protein sequence ID" value="KJH45958.1"/>
    <property type="molecule type" value="Genomic_DNA"/>
</dbReference>
<gene>
    <name evidence="2" type="ORF">DICVIV_07998</name>
</gene>
<proteinExistence type="predicted"/>